<proteinExistence type="predicted"/>
<dbReference type="InterPro" id="IPR007434">
    <property type="entry name" value="FemAB-like"/>
</dbReference>
<reference evidence="1 2" key="1">
    <citation type="submission" date="2022-10" db="EMBL/GenBank/DDBJ databases">
        <title>paucibacter sp. hw8 Genome sequencing.</title>
        <authorList>
            <person name="Park S."/>
        </authorList>
    </citation>
    <scope>NUCLEOTIDE SEQUENCE [LARGE SCALE GENOMIC DNA]</scope>
    <source>
        <strain evidence="2">hw8</strain>
    </source>
</reference>
<comment type="caution">
    <text evidence="1">The sequence shown here is derived from an EMBL/GenBank/DDBJ whole genome shotgun (WGS) entry which is preliminary data.</text>
</comment>
<dbReference type="RefSeq" id="WP_273597430.1">
    <property type="nucleotide sequence ID" value="NZ_JAQQXS010000012.1"/>
</dbReference>
<accession>A0ABT5KU18</accession>
<dbReference type="PANTHER" id="PTHR47017">
    <property type="entry name" value="ACYL-COA"/>
    <property type="match status" value="1"/>
</dbReference>
<name>A0ABT5KU18_9BURK</name>
<evidence type="ECO:0000313" key="1">
    <source>
        <dbReference type="EMBL" id="MDC8786316.1"/>
    </source>
</evidence>
<dbReference type="Pfam" id="PF04339">
    <property type="entry name" value="FemAB_like"/>
    <property type="match status" value="1"/>
</dbReference>
<gene>
    <name evidence="1" type="ORF">PRZ01_14065</name>
</gene>
<dbReference type="EMBL" id="JAQQXS010000012">
    <property type="protein sequence ID" value="MDC8786316.1"/>
    <property type="molecule type" value="Genomic_DNA"/>
</dbReference>
<dbReference type="Proteomes" id="UP001219862">
    <property type="component" value="Unassembled WGS sequence"/>
</dbReference>
<keyword evidence="2" id="KW-1185">Reference proteome</keyword>
<dbReference type="PANTHER" id="PTHR47017:SF1">
    <property type="entry name" value="ACYL-COA"/>
    <property type="match status" value="1"/>
</dbReference>
<evidence type="ECO:0000313" key="2">
    <source>
        <dbReference type="Proteomes" id="UP001219862"/>
    </source>
</evidence>
<dbReference type="SUPFAM" id="SSF55729">
    <property type="entry name" value="Acyl-CoA N-acyltransferases (Nat)"/>
    <property type="match status" value="1"/>
</dbReference>
<dbReference type="Gene3D" id="3.40.630.30">
    <property type="match status" value="1"/>
</dbReference>
<protein>
    <submittedName>
        <fullName evidence="1">GNAT family N-acetyltransferase</fullName>
    </submittedName>
</protein>
<sequence length="379" mass="43133">MAEKRRYIATVVDTLDEVDENDWQRLAGTNPFVSYQFLKLLQTAGCATGATGWHPSFLLLHEGEELVGVAPAYLKTHSRGEFVFDQAWAQAFEQHGLRYYPKILVAAPFTPVQGPRLLAKDEDARRALAEALAALCNAAQGSSVHVLFTEPQDQAALVEAGFMLREGVQFHWENDAYGTTEDFLAKLSHDKRKKIRQDSKYVAAAGLTYRCLEGDELQREHLEFFYACYVNTYQEHWSRPYLSFEFFLRAHEERILHFVLILAERGSQPMAVALNVRAGDSLYGRHWGALEFVKGIHFETCYMQSIAYCIREGLKYFEGGAQGEHKMSRGLMPVKTYSAHWVADRQFAVAIEDFLHRETQAVDGYVDQLAKASPFKRVE</sequence>
<organism evidence="1 2">
    <name type="scientific">Roseateles koreensis</name>
    <dbReference type="NCBI Taxonomy" id="2987526"/>
    <lineage>
        <taxon>Bacteria</taxon>
        <taxon>Pseudomonadati</taxon>
        <taxon>Pseudomonadota</taxon>
        <taxon>Betaproteobacteria</taxon>
        <taxon>Burkholderiales</taxon>
        <taxon>Sphaerotilaceae</taxon>
        <taxon>Roseateles</taxon>
    </lineage>
</organism>
<dbReference type="InterPro" id="IPR016181">
    <property type="entry name" value="Acyl_CoA_acyltransferase"/>
</dbReference>